<evidence type="ECO:0000313" key="4">
    <source>
        <dbReference type="Proteomes" id="UP000231379"/>
    </source>
</evidence>
<sequence>MRIRTHSREVAAAVLAAAILVGGTAAVRTLLVLPASALLVPYPTEAHEKNDAFGLIRFVTETATPFSGAQGASRAERPFRARPAASERNGASEAMGTAQPMRLQIPHIRVDAPVVRVGINGVGNMATPSSFSEVGWYRHGPRPGEPGSAVLAGHVDNALGFPGVFKRLGELREGDVLYITVADGTALRFVVASVETHPYNDAPTNEIFSTGGAPRVTLITCAGSWLRSAGTYDTRLVVTAYLADDK</sequence>
<dbReference type="InterPro" id="IPR042001">
    <property type="entry name" value="Sortase_F"/>
</dbReference>
<dbReference type="Proteomes" id="UP000231379">
    <property type="component" value="Unassembled WGS sequence"/>
</dbReference>
<dbReference type="Gene3D" id="2.40.260.10">
    <property type="entry name" value="Sortase"/>
    <property type="match status" value="1"/>
</dbReference>
<evidence type="ECO:0000256" key="2">
    <source>
        <dbReference type="SAM" id="MobiDB-lite"/>
    </source>
</evidence>
<feature type="region of interest" description="Disordered" evidence="2">
    <location>
        <begin position="67"/>
        <end position="95"/>
    </location>
</feature>
<evidence type="ECO:0000256" key="1">
    <source>
        <dbReference type="ARBA" id="ARBA00022801"/>
    </source>
</evidence>
<comment type="caution">
    <text evidence="3">The sequence shown here is derived from an EMBL/GenBank/DDBJ whole genome shotgun (WGS) entry which is preliminary data.</text>
</comment>
<accession>A0A2H0U6Y3</accession>
<dbReference type="EMBL" id="PFBM01000021">
    <property type="protein sequence ID" value="PIR82184.1"/>
    <property type="molecule type" value="Genomic_DNA"/>
</dbReference>
<reference evidence="4" key="1">
    <citation type="submission" date="2017-09" db="EMBL/GenBank/DDBJ databases">
        <title>Depth-based differentiation of microbial function through sediment-hosted aquifers and enrichment of novel symbionts in the deep terrestrial subsurface.</title>
        <authorList>
            <person name="Probst A.J."/>
            <person name="Ladd B."/>
            <person name="Jarett J.K."/>
            <person name="Geller-Mcgrath D.E."/>
            <person name="Sieber C.M.K."/>
            <person name="Emerson J.B."/>
            <person name="Anantharaman K."/>
            <person name="Thomas B.C."/>
            <person name="Malmstrom R."/>
            <person name="Stieglmeier M."/>
            <person name="Klingl A."/>
            <person name="Woyke T."/>
            <person name="Ryan C.M."/>
            <person name="Banfield J.F."/>
        </authorList>
    </citation>
    <scope>NUCLEOTIDE SEQUENCE [LARGE SCALE GENOMIC DNA]</scope>
</reference>
<name>A0A2H0U6Y3_9BACT</name>
<proteinExistence type="predicted"/>
<dbReference type="InterPro" id="IPR005754">
    <property type="entry name" value="Sortase"/>
</dbReference>
<gene>
    <name evidence="3" type="ORF">COU20_03430</name>
</gene>
<organism evidence="3 4">
    <name type="scientific">Candidatus Kaiserbacteria bacterium CG10_big_fil_rev_8_21_14_0_10_59_10</name>
    <dbReference type="NCBI Taxonomy" id="1974612"/>
    <lineage>
        <taxon>Bacteria</taxon>
        <taxon>Candidatus Kaiseribacteriota</taxon>
    </lineage>
</organism>
<dbReference type="CDD" id="cd05829">
    <property type="entry name" value="Sortase_F"/>
    <property type="match status" value="1"/>
</dbReference>
<evidence type="ECO:0000313" key="3">
    <source>
        <dbReference type="EMBL" id="PIR82184.1"/>
    </source>
</evidence>
<dbReference type="GO" id="GO:0016787">
    <property type="term" value="F:hydrolase activity"/>
    <property type="evidence" value="ECO:0007669"/>
    <property type="project" value="UniProtKB-KW"/>
</dbReference>
<dbReference type="SUPFAM" id="SSF63817">
    <property type="entry name" value="Sortase"/>
    <property type="match status" value="1"/>
</dbReference>
<dbReference type="AlphaFoldDB" id="A0A2H0U6Y3"/>
<keyword evidence="1" id="KW-0378">Hydrolase</keyword>
<dbReference type="Pfam" id="PF04203">
    <property type="entry name" value="Sortase"/>
    <property type="match status" value="1"/>
</dbReference>
<dbReference type="InterPro" id="IPR023365">
    <property type="entry name" value="Sortase_dom-sf"/>
</dbReference>
<protein>
    <submittedName>
        <fullName evidence="3">Class F sortase</fullName>
    </submittedName>
</protein>